<proteinExistence type="predicted"/>
<dbReference type="EMBL" id="CP000806">
    <property type="protein sequence ID" value="ACB52312.1"/>
    <property type="molecule type" value="Genomic_DNA"/>
</dbReference>
<dbReference type="HOGENOM" id="CLU_3250285_0_0_3"/>
<gene>
    <name evidence="1" type="ordered locus">cce_2964</name>
</gene>
<name>B1WVX9_CROS5</name>
<dbReference type="Proteomes" id="UP000001203">
    <property type="component" value="Chromosome circular"/>
</dbReference>
<evidence type="ECO:0000313" key="1">
    <source>
        <dbReference type="EMBL" id="ACB52312.1"/>
    </source>
</evidence>
<reference evidence="1 2" key="1">
    <citation type="journal article" date="2008" name="Proc. Natl. Acad. Sci. U.S.A.">
        <title>The genome of Cyanothece 51142, a unicellular diazotrophic cyanobacterium important in the marine nitrogen cycle.</title>
        <authorList>
            <person name="Welsh E.A."/>
            <person name="Liberton M."/>
            <person name="Stoeckel J."/>
            <person name="Loh T."/>
            <person name="Elvitigala T."/>
            <person name="Wang C."/>
            <person name="Wollam A."/>
            <person name="Fulton R.S."/>
            <person name="Clifton S.W."/>
            <person name="Jacobs J.M."/>
            <person name="Aurora R."/>
            <person name="Ghosh B.K."/>
            <person name="Sherman L.A."/>
            <person name="Smith R.D."/>
            <person name="Wilson R.K."/>
            <person name="Pakrasi H.B."/>
        </authorList>
    </citation>
    <scope>NUCLEOTIDE SEQUENCE [LARGE SCALE GENOMIC DNA]</scope>
    <source>
        <strain evidence="2">ATCC 51142 / BH68</strain>
    </source>
</reference>
<dbReference type="STRING" id="43989.cce_2964"/>
<evidence type="ECO:0000313" key="2">
    <source>
        <dbReference type="Proteomes" id="UP000001203"/>
    </source>
</evidence>
<accession>B1WVX9</accession>
<dbReference type="KEGG" id="cyt:cce_2964"/>
<organism evidence="1 2">
    <name type="scientific">Crocosphaera subtropica (strain ATCC 51142 / BH68)</name>
    <name type="common">Cyanothece sp. (strain ATCC 51142)</name>
    <dbReference type="NCBI Taxonomy" id="43989"/>
    <lineage>
        <taxon>Bacteria</taxon>
        <taxon>Bacillati</taxon>
        <taxon>Cyanobacteriota</taxon>
        <taxon>Cyanophyceae</taxon>
        <taxon>Oscillatoriophycideae</taxon>
        <taxon>Chroococcales</taxon>
        <taxon>Aphanothecaceae</taxon>
        <taxon>Crocosphaera</taxon>
        <taxon>Crocosphaera subtropica</taxon>
    </lineage>
</organism>
<dbReference type="RefSeq" id="WP_012362031.1">
    <property type="nucleotide sequence ID" value="NC_010546.1"/>
</dbReference>
<protein>
    <submittedName>
        <fullName evidence="1">Uncharacterized protein</fullName>
    </submittedName>
</protein>
<dbReference type="AlphaFoldDB" id="B1WVX9"/>
<keyword evidence="2" id="KW-1185">Reference proteome</keyword>
<sequence>MCYSSPEGIKQGRQEGKLAAKIASIPRLVTLELSVEQIAQAL</sequence>